<sequence length="139" mass="16606">MKIQYKENEIKNLILNNDFVEIPFDFTNLKSKTLKIEAIVFERKIKFELMYINKKYDFLFDSIENVVFQIFNVDNELLSTSKLQLRQDLLFAVKQITNDYDDLILLLIPKNKKSLKDKSFSLENIENYGFFLFKEVKNG</sequence>
<dbReference type="AlphaFoldDB" id="A0A510JAN4"/>
<dbReference type="RefSeq" id="WP_026737022.1">
    <property type="nucleotide sequence ID" value="NZ_AP019822.1"/>
</dbReference>
<organism evidence="1 2">
    <name type="scientific">Pseudoleptotrichia goodfellowii</name>
    <dbReference type="NCBI Taxonomy" id="157692"/>
    <lineage>
        <taxon>Bacteria</taxon>
        <taxon>Fusobacteriati</taxon>
        <taxon>Fusobacteriota</taxon>
        <taxon>Fusobacteriia</taxon>
        <taxon>Fusobacteriales</taxon>
        <taxon>Leptotrichiaceae</taxon>
        <taxon>Pseudoleptotrichia</taxon>
    </lineage>
</organism>
<gene>
    <name evidence="1" type="ORF">JCM16774_0374</name>
</gene>
<evidence type="ECO:0000313" key="2">
    <source>
        <dbReference type="Proteomes" id="UP000321606"/>
    </source>
</evidence>
<accession>A0A510JAN4</accession>
<dbReference type="STRING" id="714315.GCA_000516535_00385"/>
<reference evidence="1 2" key="1">
    <citation type="submission" date="2019-07" db="EMBL/GenBank/DDBJ databases">
        <title>Complete Genome Sequence of Leptotrichia goodfellowii Strain JCM 16774.</title>
        <authorList>
            <person name="Watanabe S."/>
            <person name="Cui L."/>
        </authorList>
    </citation>
    <scope>NUCLEOTIDE SEQUENCE [LARGE SCALE GENOMIC DNA]</scope>
    <source>
        <strain evidence="1 2">JCM16774</strain>
    </source>
</reference>
<dbReference type="KEGG" id="lgo:JCM16774_0374"/>
<name>A0A510JAN4_9FUSO</name>
<proteinExistence type="predicted"/>
<dbReference type="Proteomes" id="UP000321606">
    <property type="component" value="Chromosome"/>
</dbReference>
<evidence type="ECO:0000313" key="1">
    <source>
        <dbReference type="EMBL" id="BBM35461.1"/>
    </source>
</evidence>
<protein>
    <submittedName>
        <fullName evidence="1">Uncharacterized protein</fullName>
    </submittedName>
</protein>
<dbReference type="EMBL" id="AP019822">
    <property type="protein sequence ID" value="BBM35461.1"/>
    <property type="molecule type" value="Genomic_DNA"/>
</dbReference>
<dbReference type="OrthoDB" id="80796at2"/>